<proteinExistence type="inferred from homology"/>
<keyword evidence="11" id="KW-1185">Reference proteome</keyword>
<dbReference type="Gene3D" id="2.60.40.200">
    <property type="entry name" value="Superoxide dismutase, copper/zinc binding domain"/>
    <property type="match status" value="1"/>
</dbReference>
<evidence type="ECO:0000256" key="7">
    <source>
        <dbReference type="ARBA" id="ARBA00049204"/>
    </source>
</evidence>
<feature type="signal peptide" evidence="8">
    <location>
        <begin position="1"/>
        <end position="18"/>
    </location>
</feature>
<comment type="catalytic activity">
    <reaction evidence="7">
        <text>2 superoxide + 2 H(+) = H2O2 + O2</text>
        <dbReference type="Rhea" id="RHEA:20696"/>
        <dbReference type="ChEBI" id="CHEBI:15378"/>
        <dbReference type="ChEBI" id="CHEBI:15379"/>
        <dbReference type="ChEBI" id="CHEBI:16240"/>
        <dbReference type="ChEBI" id="CHEBI:18421"/>
        <dbReference type="EC" id="1.15.1.1"/>
    </reaction>
</comment>
<evidence type="ECO:0000256" key="6">
    <source>
        <dbReference type="ARBA" id="ARBA00022862"/>
    </source>
</evidence>
<organism evidence="10 11">
    <name type="scientific">Echria macrotheca</name>
    <dbReference type="NCBI Taxonomy" id="438768"/>
    <lineage>
        <taxon>Eukaryota</taxon>
        <taxon>Fungi</taxon>
        <taxon>Dikarya</taxon>
        <taxon>Ascomycota</taxon>
        <taxon>Pezizomycotina</taxon>
        <taxon>Sordariomycetes</taxon>
        <taxon>Sordariomycetidae</taxon>
        <taxon>Sordariales</taxon>
        <taxon>Schizotheciaceae</taxon>
        <taxon>Echria</taxon>
    </lineage>
</organism>
<evidence type="ECO:0000256" key="5">
    <source>
        <dbReference type="ARBA" id="ARBA00022525"/>
    </source>
</evidence>
<name>A0AAJ0BGK6_9PEZI</name>
<sequence>MHLPSLVGLLGAATLAACQTAGGNGTVVTGKMGDARVVKNNKVGETWVATFDGTQGVKGTVTMVGWSIGVNYTVDVTGLPAGKGPFAFHVHLKPVPLGGTCADTGGHLDSFVRGDSPPCDSTAPQTCEVGDLSGKYGKVDGTTVKKVFNDAYSALDKIMLGYIGERSIVFHDASSVRIACANITKVTT</sequence>
<feature type="chain" id="PRO_5042548465" description="superoxide dismutase" evidence="8">
    <location>
        <begin position="19"/>
        <end position="188"/>
    </location>
</feature>
<evidence type="ECO:0000256" key="3">
    <source>
        <dbReference type="ARBA" id="ARBA00010457"/>
    </source>
</evidence>
<dbReference type="SUPFAM" id="SSF49329">
    <property type="entry name" value="Cu,Zn superoxide dismutase-like"/>
    <property type="match status" value="1"/>
</dbReference>
<comment type="caution">
    <text evidence="10">The sequence shown here is derived from an EMBL/GenBank/DDBJ whole genome shotgun (WGS) entry which is preliminary data.</text>
</comment>
<dbReference type="AlphaFoldDB" id="A0AAJ0BGK6"/>
<keyword evidence="5" id="KW-0964">Secreted</keyword>
<keyword evidence="8" id="KW-0732">Signal</keyword>
<dbReference type="Proteomes" id="UP001239445">
    <property type="component" value="Unassembled WGS sequence"/>
</dbReference>
<gene>
    <name evidence="10" type="ORF">QBC47DRAFT_296684</name>
</gene>
<feature type="domain" description="Superoxide dismutase copper/zinc binding" evidence="9">
    <location>
        <begin position="57"/>
        <end position="173"/>
    </location>
</feature>
<evidence type="ECO:0000259" key="9">
    <source>
        <dbReference type="Pfam" id="PF00080"/>
    </source>
</evidence>
<protein>
    <recommendedName>
        <fullName evidence="4">superoxide dismutase</fullName>
        <ecNumber evidence="4">1.15.1.1</ecNumber>
    </recommendedName>
</protein>
<evidence type="ECO:0000313" key="10">
    <source>
        <dbReference type="EMBL" id="KAK1757831.1"/>
    </source>
</evidence>
<evidence type="ECO:0000313" key="11">
    <source>
        <dbReference type="Proteomes" id="UP001239445"/>
    </source>
</evidence>
<dbReference type="Pfam" id="PF00080">
    <property type="entry name" value="Sod_Cu"/>
    <property type="match status" value="1"/>
</dbReference>
<dbReference type="FunFam" id="2.60.40.200:FF:000007">
    <property type="entry name" value="Cell surface Cu-only superoxide dismutase 5"/>
    <property type="match status" value="1"/>
</dbReference>
<dbReference type="InterPro" id="IPR036423">
    <property type="entry name" value="SOD-like_Cu/Zn_dom_sf"/>
</dbReference>
<accession>A0AAJ0BGK6</accession>
<dbReference type="GO" id="GO:0005576">
    <property type="term" value="C:extracellular region"/>
    <property type="evidence" value="ECO:0007669"/>
    <property type="project" value="UniProtKB-SubCell"/>
</dbReference>
<keyword evidence="6" id="KW-0049">Antioxidant</keyword>
<evidence type="ECO:0000256" key="2">
    <source>
        <dbReference type="ARBA" id="ARBA00004613"/>
    </source>
</evidence>
<evidence type="ECO:0000256" key="8">
    <source>
        <dbReference type="SAM" id="SignalP"/>
    </source>
</evidence>
<dbReference type="GO" id="GO:0046872">
    <property type="term" value="F:metal ion binding"/>
    <property type="evidence" value="ECO:0007669"/>
    <property type="project" value="InterPro"/>
</dbReference>
<comment type="similarity">
    <text evidence="3">Belongs to the Cu-Zn superoxide dismutase family.</text>
</comment>
<evidence type="ECO:0000256" key="4">
    <source>
        <dbReference type="ARBA" id="ARBA00012682"/>
    </source>
</evidence>
<dbReference type="EMBL" id="MU839830">
    <property type="protein sequence ID" value="KAK1757831.1"/>
    <property type="molecule type" value="Genomic_DNA"/>
</dbReference>
<dbReference type="GO" id="GO:0004784">
    <property type="term" value="F:superoxide dismutase activity"/>
    <property type="evidence" value="ECO:0007669"/>
    <property type="project" value="UniProtKB-EC"/>
</dbReference>
<dbReference type="InterPro" id="IPR001424">
    <property type="entry name" value="SOD_Cu_Zn_dom"/>
</dbReference>
<reference evidence="10" key="1">
    <citation type="submission" date="2023-06" db="EMBL/GenBank/DDBJ databases">
        <title>Genome-scale phylogeny and comparative genomics of the fungal order Sordariales.</title>
        <authorList>
            <consortium name="Lawrence Berkeley National Laboratory"/>
            <person name="Hensen N."/>
            <person name="Bonometti L."/>
            <person name="Westerberg I."/>
            <person name="Brannstrom I.O."/>
            <person name="Guillou S."/>
            <person name="Cros-Aarteil S."/>
            <person name="Calhoun S."/>
            <person name="Haridas S."/>
            <person name="Kuo A."/>
            <person name="Mondo S."/>
            <person name="Pangilinan J."/>
            <person name="Riley R."/>
            <person name="Labutti K."/>
            <person name="Andreopoulos B."/>
            <person name="Lipzen A."/>
            <person name="Chen C."/>
            <person name="Yanf M."/>
            <person name="Daum C."/>
            <person name="Ng V."/>
            <person name="Clum A."/>
            <person name="Steindorff A."/>
            <person name="Ohm R."/>
            <person name="Martin F."/>
            <person name="Silar P."/>
            <person name="Natvig D."/>
            <person name="Lalanne C."/>
            <person name="Gautier V."/>
            <person name="Ament-Velasquez S.L."/>
            <person name="Kruys A."/>
            <person name="Hutchinson M.I."/>
            <person name="Powell A.J."/>
            <person name="Barry K."/>
            <person name="Miller A.N."/>
            <person name="Grigoriev I.V."/>
            <person name="Debuchy R."/>
            <person name="Gladieux P."/>
            <person name="Thoren M.H."/>
            <person name="Johannesson H."/>
        </authorList>
    </citation>
    <scope>NUCLEOTIDE SEQUENCE</scope>
    <source>
        <strain evidence="10">PSN4</strain>
    </source>
</reference>
<comment type="subcellular location">
    <subcellularLocation>
        <location evidence="1">Cell envelope</location>
    </subcellularLocation>
    <subcellularLocation>
        <location evidence="2">Secreted</location>
    </subcellularLocation>
</comment>
<dbReference type="EC" id="1.15.1.1" evidence="4"/>
<evidence type="ECO:0000256" key="1">
    <source>
        <dbReference type="ARBA" id="ARBA00004196"/>
    </source>
</evidence>